<keyword evidence="1" id="KW-0175">Coiled coil</keyword>
<reference evidence="3" key="1">
    <citation type="submission" date="2021-01" db="EMBL/GenBank/DDBJ databases">
        <authorList>
            <person name="Corre E."/>
            <person name="Pelletier E."/>
            <person name="Niang G."/>
            <person name="Scheremetjew M."/>
            <person name="Finn R."/>
            <person name="Kale V."/>
            <person name="Holt S."/>
            <person name="Cochrane G."/>
            <person name="Meng A."/>
            <person name="Brown T."/>
            <person name="Cohen L."/>
        </authorList>
    </citation>
    <scope>NUCLEOTIDE SEQUENCE</scope>
    <source>
        <strain evidence="3">CCMP281</strain>
    </source>
</reference>
<name>A0A7S3AEP2_9EUKA</name>
<dbReference type="AlphaFoldDB" id="A0A7S3AEP2"/>
<dbReference type="EMBL" id="HBHX01005613">
    <property type="protein sequence ID" value="CAE0102376.1"/>
    <property type="molecule type" value="Transcribed_RNA"/>
</dbReference>
<feature type="region of interest" description="Disordered" evidence="2">
    <location>
        <begin position="168"/>
        <end position="201"/>
    </location>
</feature>
<protein>
    <submittedName>
        <fullName evidence="3">Uncharacterized protein</fullName>
    </submittedName>
</protein>
<organism evidence="3">
    <name type="scientific">Haptolina ericina</name>
    <dbReference type="NCBI Taxonomy" id="156174"/>
    <lineage>
        <taxon>Eukaryota</taxon>
        <taxon>Haptista</taxon>
        <taxon>Haptophyta</taxon>
        <taxon>Prymnesiophyceae</taxon>
        <taxon>Prymnesiales</taxon>
        <taxon>Prymnesiaceae</taxon>
        <taxon>Haptolina</taxon>
    </lineage>
</organism>
<sequence>MATVSAQLERERDQLHERLRQQEEAAITAQHAVEEDRDQALARADAAAQAASAAHAQVRATANQLAMQRAGNEALLSAMQDADGEIAVLSASLCDARAAGDAQQAQLATERRRRVMAALRQSLDHRAGEARLLLLLHSQRQRIDETARELAAVRRAAAIAQNNPVLEGAWLARPTTPSEPEPKPEAESESESETPTIDPELVDAWKRDWLTAMAHCL</sequence>
<proteinExistence type="predicted"/>
<accession>A0A7S3AEP2</accession>
<evidence type="ECO:0000256" key="2">
    <source>
        <dbReference type="SAM" id="MobiDB-lite"/>
    </source>
</evidence>
<evidence type="ECO:0000313" key="3">
    <source>
        <dbReference type="EMBL" id="CAE0102376.1"/>
    </source>
</evidence>
<feature type="coiled-coil region" evidence="1">
    <location>
        <begin position="136"/>
        <end position="163"/>
    </location>
</feature>
<evidence type="ECO:0000256" key="1">
    <source>
        <dbReference type="SAM" id="Coils"/>
    </source>
</evidence>
<gene>
    <name evidence="3" type="ORF">HERI1096_LOCUS3033</name>
</gene>